<dbReference type="RefSeq" id="WP_063242442.1">
    <property type="nucleotide sequence ID" value="NZ_LUKF01000001.1"/>
</dbReference>
<reference evidence="2 3" key="1">
    <citation type="submission" date="2016-03" db="EMBL/GenBank/DDBJ databases">
        <authorList>
            <person name="Ploux O."/>
        </authorList>
    </citation>
    <scope>NUCLEOTIDE SEQUENCE [LARGE SCALE GENOMIC DNA]</scope>
    <source>
        <strain evidence="2 3">BER2</strain>
    </source>
</reference>
<evidence type="ECO:0000256" key="1">
    <source>
        <dbReference type="SAM" id="SignalP"/>
    </source>
</evidence>
<dbReference type="Proteomes" id="UP000075391">
    <property type="component" value="Unassembled WGS sequence"/>
</dbReference>
<feature type="signal peptide" evidence="1">
    <location>
        <begin position="1"/>
        <end position="18"/>
    </location>
</feature>
<name>A0A150WVY2_BDEBC</name>
<sequence length="219" mass="24444">MKSIFIIVSLLLTSLAHANSGILGEYKGTLKGQLQYNPAKGSSTLRDIQCDSALNIELTEQGLSIPFSYYSCSDDIFNEFLAYVFDGNDIYVADRNGKADLAKGIVGAIEQDGTIRIVRPTQSQFRLETSYITEPYCNLHMGVNKFTYTLHTTLTMVLKKTSANSYYFERTQLAENIHTVYMGLPPRTERGACEKIRKSLSRENLVSTQLRAVSGTLVK</sequence>
<dbReference type="AlphaFoldDB" id="A0A150WVY2"/>
<evidence type="ECO:0000313" key="2">
    <source>
        <dbReference type="EMBL" id="KYG70668.1"/>
    </source>
</evidence>
<organism evidence="2 3">
    <name type="scientific">Bdellovibrio bacteriovorus</name>
    <dbReference type="NCBI Taxonomy" id="959"/>
    <lineage>
        <taxon>Bacteria</taxon>
        <taxon>Pseudomonadati</taxon>
        <taxon>Bdellovibrionota</taxon>
        <taxon>Bdellovibrionia</taxon>
        <taxon>Bdellovibrionales</taxon>
        <taxon>Pseudobdellovibrionaceae</taxon>
        <taxon>Bdellovibrio</taxon>
    </lineage>
</organism>
<feature type="chain" id="PRO_5007573860" evidence="1">
    <location>
        <begin position="19"/>
        <end position="219"/>
    </location>
</feature>
<keyword evidence="1" id="KW-0732">Signal</keyword>
<proteinExistence type="predicted"/>
<dbReference type="OrthoDB" id="9819880at2"/>
<dbReference type="EMBL" id="LUKF01000001">
    <property type="protein sequence ID" value="KYG70668.1"/>
    <property type="molecule type" value="Genomic_DNA"/>
</dbReference>
<comment type="caution">
    <text evidence="2">The sequence shown here is derived from an EMBL/GenBank/DDBJ whole genome shotgun (WGS) entry which is preliminary data.</text>
</comment>
<accession>A0A150WVY2</accession>
<protein>
    <submittedName>
        <fullName evidence="2">Uncharacterized protein</fullName>
    </submittedName>
</protein>
<evidence type="ECO:0000313" key="3">
    <source>
        <dbReference type="Proteomes" id="UP000075391"/>
    </source>
</evidence>
<gene>
    <name evidence="2" type="ORF">AZI85_01665</name>
</gene>